<evidence type="ECO:0000313" key="18">
    <source>
        <dbReference type="EMBL" id="KAJ1256617.1"/>
    </source>
</evidence>
<keyword evidence="11" id="KW-1133">Transmembrane helix</keyword>
<evidence type="ECO:0000256" key="9">
    <source>
        <dbReference type="ARBA" id="ARBA00022777"/>
    </source>
</evidence>
<comment type="subcellular location">
    <subcellularLocation>
        <location evidence="1">Cell membrane</location>
        <topology evidence="1">Single-pass type I membrane protein</topology>
    </subcellularLocation>
</comment>
<reference evidence="18 19" key="1">
    <citation type="submission" date="2022-10" db="EMBL/GenBank/DDBJ databases">
        <title>WGS assembly of Paspalum vaginatum 540-79.</title>
        <authorList>
            <person name="Sun G."/>
            <person name="Wase N."/>
            <person name="Shu S."/>
            <person name="Jenkins J."/>
            <person name="Zhou B."/>
            <person name="Torres-Rodriguez J."/>
            <person name="Chen C."/>
            <person name="Sandor L."/>
            <person name="Plott C."/>
            <person name="Yoshinga Y."/>
            <person name="Daum C."/>
            <person name="Qi P."/>
            <person name="Barry K."/>
            <person name="Lipzen A."/>
            <person name="Berry L."/>
            <person name="Pedersen C."/>
            <person name="Gottilla T."/>
            <person name="Foltz A."/>
            <person name="Yu H."/>
            <person name="O'Malley R."/>
            <person name="Zhang C."/>
            <person name="Devos K."/>
            <person name="Sigmon B."/>
            <person name="Yu B."/>
            <person name="Obata T."/>
            <person name="Schmutz J."/>
            <person name="Schnable J."/>
        </authorList>
    </citation>
    <scope>NUCLEOTIDE SEQUENCE [LARGE SCALE GENOMIC DNA]</scope>
    <source>
        <strain evidence="19">cv. 540-79</strain>
    </source>
</reference>
<evidence type="ECO:0000256" key="15">
    <source>
        <dbReference type="PROSITE-ProRule" id="PRU10141"/>
    </source>
</evidence>
<dbReference type="Pfam" id="PF00069">
    <property type="entry name" value="Pkinase"/>
    <property type="match status" value="1"/>
</dbReference>
<comment type="similarity">
    <text evidence="2">In the N-terminal section; belongs to the leguminous lectin family.</text>
</comment>
<keyword evidence="7" id="KW-0732">Signal</keyword>
<dbReference type="PROSITE" id="PS50011">
    <property type="entry name" value="PROTEIN_KINASE_DOM"/>
    <property type="match status" value="1"/>
</dbReference>
<keyword evidence="19" id="KW-1185">Reference proteome</keyword>
<keyword evidence="13" id="KW-0675">Receptor</keyword>
<sequence>MDIVKLAGVDAVKLVMMIVQAARMVRHNKKTCQQLVHHVQIVGDLLEKLQTPEMMQHSEIRNGLNELEEILREAYMLVMSCQNNNYVYHLFTGKKKADQFRALQNRIDSCLQVFPLISHIGTSDRLDKILEIIRHPHSQAERELPGLFTGGPSCDTRTEVSGEVKICSVQCAESFKFNLSQLADATNNFSGENKIGEGIFGCVYKGQLHDRVVVAVKRCSELRSAQDLEFQNEICFLTKLEHTSIVKLLGACMQGRERILVYEYMPNGSLNAFISGAMDWPTRSQIIKGIAEGLHYLHKHSGLHIIHGDLKPSNILLDINMKPKISDFGLARTYNPAVDQEFTDRIVGSMGFIAPECRERRLFSVKSDVYGFRSLLLEVISGQRCFSLAKGKYGDDHGVLNKRVWYLWRAGRLIKFANLLPGDESERMEILRCIHLALLCVEENPEHRPTMQEVVHMLSCQNVVLPKPQCPAYLWTEMARAHS</sequence>
<dbReference type="PROSITE" id="PS00108">
    <property type="entry name" value="PROTEIN_KINASE_ST"/>
    <property type="match status" value="1"/>
</dbReference>
<keyword evidence="16" id="KW-0723">Serine/threonine-protein kinase</keyword>
<organism evidence="18 19">
    <name type="scientific">Paspalum vaginatum</name>
    <name type="common">seashore paspalum</name>
    <dbReference type="NCBI Taxonomy" id="158149"/>
    <lineage>
        <taxon>Eukaryota</taxon>
        <taxon>Viridiplantae</taxon>
        <taxon>Streptophyta</taxon>
        <taxon>Embryophyta</taxon>
        <taxon>Tracheophyta</taxon>
        <taxon>Spermatophyta</taxon>
        <taxon>Magnoliopsida</taxon>
        <taxon>Liliopsida</taxon>
        <taxon>Poales</taxon>
        <taxon>Poaceae</taxon>
        <taxon>PACMAD clade</taxon>
        <taxon>Panicoideae</taxon>
        <taxon>Andropogonodae</taxon>
        <taxon>Paspaleae</taxon>
        <taxon>Paspalinae</taxon>
        <taxon>Paspalum</taxon>
    </lineage>
</organism>
<dbReference type="CDD" id="cd21037">
    <property type="entry name" value="MLKL_NTD"/>
    <property type="match status" value="1"/>
</dbReference>
<name>A0A9W8CG90_9POAL</name>
<comment type="caution">
    <text evidence="18">The sequence shown here is derived from an EMBL/GenBank/DDBJ whole genome shotgun (WGS) entry which is preliminary data.</text>
</comment>
<keyword evidence="10 15" id="KW-0067">ATP-binding</keyword>
<dbReference type="InterPro" id="IPR017441">
    <property type="entry name" value="Protein_kinase_ATP_BS"/>
</dbReference>
<dbReference type="InterPro" id="IPR036537">
    <property type="entry name" value="Adaptor_Cbl_N_dom_sf"/>
</dbReference>
<evidence type="ECO:0000256" key="16">
    <source>
        <dbReference type="RuleBase" id="RU000304"/>
    </source>
</evidence>
<evidence type="ECO:0000256" key="7">
    <source>
        <dbReference type="ARBA" id="ARBA00022729"/>
    </source>
</evidence>
<evidence type="ECO:0000313" key="19">
    <source>
        <dbReference type="Proteomes" id="UP001164776"/>
    </source>
</evidence>
<dbReference type="SUPFAM" id="SSF56112">
    <property type="entry name" value="Protein kinase-like (PK-like)"/>
    <property type="match status" value="1"/>
</dbReference>
<evidence type="ECO:0000256" key="6">
    <source>
        <dbReference type="ARBA" id="ARBA00022692"/>
    </source>
</evidence>
<evidence type="ECO:0000256" key="4">
    <source>
        <dbReference type="ARBA" id="ARBA00022475"/>
    </source>
</evidence>
<dbReference type="AlphaFoldDB" id="A0A9W8CG90"/>
<dbReference type="InterPro" id="IPR011009">
    <property type="entry name" value="Kinase-like_dom_sf"/>
</dbReference>
<evidence type="ECO:0000256" key="2">
    <source>
        <dbReference type="ARBA" id="ARBA00008536"/>
    </source>
</evidence>
<protein>
    <recommendedName>
        <fullName evidence="17">Protein kinase domain-containing protein</fullName>
    </recommendedName>
</protein>
<evidence type="ECO:0000256" key="13">
    <source>
        <dbReference type="ARBA" id="ARBA00023170"/>
    </source>
</evidence>
<dbReference type="GO" id="GO:0005524">
    <property type="term" value="F:ATP binding"/>
    <property type="evidence" value="ECO:0007669"/>
    <property type="project" value="UniProtKB-UniRule"/>
</dbReference>
<dbReference type="Pfam" id="PF19584">
    <property type="entry name" value="MCAfunc"/>
    <property type="match status" value="1"/>
</dbReference>
<dbReference type="Gene3D" id="1.10.510.10">
    <property type="entry name" value="Transferase(Phosphotransferase) domain 1"/>
    <property type="match status" value="1"/>
</dbReference>
<evidence type="ECO:0000256" key="8">
    <source>
        <dbReference type="ARBA" id="ARBA00022741"/>
    </source>
</evidence>
<dbReference type="GO" id="GO:0005886">
    <property type="term" value="C:plasma membrane"/>
    <property type="evidence" value="ECO:0007669"/>
    <property type="project" value="UniProtKB-SubCell"/>
</dbReference>
<dbReference type="GO" id="GO:0007166">
    <property type="term" value="P:cell surface receptor signaling pathway"/>
    <property type="evidence" value="ECO:0007669"/>
    <property type="project" value="InterPro"/>
</dbReference>
<keyword evidence="4" id="KW-1003">Cell membrane</keyword>
<dbReference type="InterPro" id="IPR000719">
    <property type="entry name" value="Prot_kinase_dom"/>
</dbReference>
<keyword evidence="6" id="KW-0812">Transmembrane</keyword>
<feature type="binding site" evidence="15">
    <location>
        <position position="217"/>
    </location>
    <ligand>
        <name>ATP</name>
        <dbReference type="ChEBI" id="CHEBI:30616"/>
    </ligand>
</feature>
<evidence type="ECO:0000256" key="5">
    <source>
        <dbReference type="ARBA" id="ARBA00022679"/>
    </source>
</evidence>
<dbReference type="InterPro" id="IPR059179">
    <property type="entry name" value="MLKL-like_MCAfunc"/>
</dbReference>
<keyword evidence="9" id="KW-0418">Kinase</keyword>
<dbReference type="GO" id="GO:0004674">
    <property type="term" value="F:protein serine/threonine kinase activity"/>
    <property type="evidence" value="ECO:0007669"/>
    <property type="project" value="UniProtKB-KW"/>
</dbReference>
<dbReference type="Gene3D" id="1.20.930.20">
    <property type="entry name" value="Adaptor protein Cbl, N-terminal domain"/>
    <property type="match status" value="1"/>
</dbReference>
<evidence type="ECO:0000256" key="1">
    <source>
        <dbReference type="ARBA" id="ARBA00004251"/>
    </source>
</evidence>
<keyword evidence="12" id="KW-0472">Membrane</keyword>
<comment type="similarity">
    <text evidence="16">Belongs to the protein kinase superfamily.</text>
</comment>
<keyword evidence="8 15" id="KW-0547">Nucleotide-binding</keyword>
<gene>
    <name evidence="18" type="ORF">BS78_K342700</name>
</gene>
<dbReference type="GO" id="GO:0002229">
    <property type="term" value="P:defense response to oomycetes"/>
    <property type="evidence" value="ECO:0007669"/>
    <property type="project" value="UniProtKB-ARBA"/>
</dbReference>
<dbReference type="PROSITE" id="PS00107">
    <property type="entry name" value="PROTEIN_KINASE_ATP"/>
    <property type="match status" value="1"/>
</dbReference>
<evidence type="ECO:0000256" key="12">
    <source>
        <dbReference type="ARBA" id="ARBA00023136"/>
    </source>
</evidence>
<feature type="domain" description="Protein kinase" evidence="17">
    <location>
        <begin position="189"/>
        <end position="465"/>
    </location>
</feature>
<dbReference type="PANTHER" id="PTHR27006:SF614">
    <property type="entry name" value="PROTEIN KINASE DOMAIN-CONTAINING PROTEIN"/>
    <property type="match status" value="1"/>
</dbReference>
<evidence type="ECO:0000256" key="10">
    <source>
        <dbReference type="ARBA" id="ARBA00022840"/>
    </source>
</evidence>
<keyword evidence="5" id="KW-0808">Transferase</keyword>
<dbReference type="FunFam" id="3.30.200.20:FF:000466">
    <property type="entry name" value="Putative LRR receptor-like serine/threonine-protein kinase"/>
    <property type="match status" value="1"/>
</dbReference>
<dbReference type="PANTHER" id="PTHR27006">
    <property type="entry name" value="PROMASTIGOTE SURFACE ANTIGEN PROTEIN PSA"/>
    <property type="match status" value="1"/>
</dbReference>
<dbReference type="SMART" id="SM00220">
    <property type="entry name" value="S_TKc"/>
    <property type="match status" value="1"/>
</dbReference>
<evidence type="ECO:0000256" key="11">
    <source>
        <dbReference type="ARBA" id="ARBA00022989"/>
    </source>
</evidence>
<dbReference type="FunFam" id="1.10.510.10:FF:000240">
    <property type="entry name" value="Lectin-domain containing receptor kinase A4.3"/>
    <property type="match status" value="1"/>
</dbReference>
<proteinExistence type="inferred from homology"/>
<dbReference type="InterPro" id="IPR045766">
    <property type="entry name" value="MCAfunc"/>
</dbReference>
<evidence type="ECO:0000259" key="17">
    <source>
        <dbReference type="PROSITE" id="PS50011"/>
    </source>
</evidence>
<evidence type="ECO:0000256" key="3">
    <source>
        <dbReference type="ARBA" id="ARBA00010217"/>
    </source>
</evidence>
<comment type="similarity">
    <text evidence="3">In the C-terminal section; belongs to the protein kinase superfamily. Ser/Thr protein kinase family.</text>
</comment>
<dbReference type="Gene3D" id="3.30.200.20">
    <property type="entry name" value="Phosphorylase Kinase, domain 1"/>
    <property type="match status" value="1"/>
</dbReference>
<dbReference type="Proteomes" id="UP001164776">
    <property type="component" value="Unassembled WGS sequence"/>
</dbReference>
<dbReference type="EMBL" id="MU629496">
    <property type="protein sequence ID" value="KAJ1256617.1"/>
    <property type="molecule type" value="Genomic_DNA"/>
</dbReference>
<evidence type="ECO:0000256" key="14">
    <source>
        <dbReference type="ARBA" id="ARBA00023180"/>
    </source>
</evidence>
<dbReference type="OrthoDB" id="8891264at2759"/>
<dbReference type="InterPro" id="IPR008271">
    <property type="entry name" value="Ser/Thr_kinase_AS"/>
</dbReference>
<accession>A0A9W8CG90</accession>
<keyword evidence="14" id="KW-0325">Glycoprotein</keyword>